<dbReference type="AlphaFoldDB" id="A0A8X7XA07"/>
<comment type="caution">
    <text evidence="3">The sequence shown here is derived from an EMBL/GenBank/DDBJ whole genome shotgun (WGS) entry which is preliminary data.</text>
</comment>
<protein>
    <submittedName>
        <fullName evidence="3">APOL6 protein</fullName>
    </submittedName>
</protein>
<evidence type="ECO:0000256" key="2">
    <source>
        <dbReference type="SAM" id="Phobius"/>
    </source>
</evidence>
<name>A0A8X7XA07_POLSE</name>
<dbReference type="GO" id="GO:0042157">
    <property type="term" value="P:lipoprotein metabolic process"/>
    <property type="evidence" value="ECO:0007669"/>
    <property type="project" value="InterPro"/>
</dbReference>
<dbReference type="InterPro" id="IPR008405">
    <property type="entry name" value="ApoL"/>
</dbReference>
<sequence>MSSTEHPRSDQVVDGGAEMAISLCDMNGGDEVSVEQMNEEKCPPSPPLSTSPGAQTLQHREHYDLFMEDLPRLSTELYDYLSQMEKIADGMDEVQKNTTIGNIVSSSVGVLSGVLTIAGLALAPLTAGGSTLLAAMGTGLGTTSGVGGLLIGLAKSVLHSNEEKMINDILKKYLTAAHPVILLAKGEDTTTCTDLFDQQEIEDIVKSRISTFKNHGKSFAEIGDCVKAYKAIQAKPSLGKTAERLCKVDGTVRKTRQANRVRKMLKGTPVTLSRTTRIMNGVTSAAFIGMEIQSIYQDSINLSNGSRSEAAQIIRERVEILREELDECLLILQHNW</sequence>
<keyword evidence="2" id="KW-0812">Transmembrane</keyword>
<evidence type="ECO:0000313" key="3">
    <source>
        <dbReference type="EMBL" id="KAG2463614.1"/>
    </source>
</evidence>
<feature type="transmembrane region" description="Helical" evidence="2">
    <location>
        <begin position="103"/>
        <end position="125"/>
    </location>
</feature>
<keyword evidence="2" id="KW-0472">Membrane</keyword>
<dbReference type="GO" id="GO:0006869">
    <property type="term" value="P:lipid transport"/>
    <property type="evidence" value="ECO:0007669"/>
    <property type="project" value="InterPro"/>
</dbReference>
<feature type="transmembrane region" description="Helical" evidence="2">
    <location>
        <begin position="131"/>
        <end position="154"/>
    </location>
</feature>
<keyword evidence="2" id="KW-1133">Transmembrane helix</keyword>
<evidence type="ECO:0000256" key="1">
    <source>
        <dbReference type="ARBA" id="ARBA00010090"/>
    </source>
</evidence>
<feature type="non-terminal residue" evidence="3">
    <location>
        <position position="336"/>
    </location>
</feature>
<comment type="similarity">
    <text evidence="1">Belongs to the apolipoprotein L family.</text>
</comment>
<feature type="non-terminal residue" evidence="3">
    <location>
        <position position="1"/>
    </location>
</feature>
<dbReference type="PANTHER" id="PTHR14096">
    <property type="entry name" value="APOLIPOPROTEIN L"/>
    <property type="match status" value="1"/>
</dbReference>
<evidence type="ECO:0000313" key="4">
    <source>
        <dbReference type="Proteomes" id="UP000886611"/>
    </source>
</evidence>
<dbReference type="Pfam" id="PF05461">
    <property type="entry name" value="ApoL"/>
    <property type="match status" value="1"/>
</dbReference>
<dbReference type="EMBL" id="JAATIS010003638">
    <property type="protein sequence ID" value="KAG2463614.1"/>
    <property type="molecule type" value="Genomic_DNA"/>
</dbReference>
<dbReference type="GO" id="GO:0005576">
    <property type="term" value="C:extracellular region"/>
    <property type="evidence" value="ECO:0007669"/>
    <property type="project" value="InterPro"/>
</dbReference>
<reference evidence="3 4" key="1">
    <citation type="journal article" date="2021" name="Cell">
        <title>Tracing the genetic footprints of vertebrate landing in non-teleost ray-finned fishes.</title>
        <authorList>
            <person name="Bi X."/>
            <person name="Wang K."/>
            <person name="Yang L."/>
            <person name="Pan H."/>
            <person name="Jiang H."/>
            <person name="Wei Q."/>
            <person name="Fang M."/>
            <person name="Yu H."/>
            <person name="Zhu C."/>
            <person name="Cai Y."/>
            <person name="He Y."/>
            <person name="Gan X."/>
            <person name="Zeng H."/>
            <person name="Yu D."/>
            <person name="Zhu Y."/>
            <person name="Jiang H."/>
            <person name="Qiu Q."/>
            <person name="Yang H."/>
            <person name="Zhang Y.E."/>
            <person name="Wang W."/>
            <person name="Zhu M."/>
            <person name="He S."/>
            <person name="Zhang G."/>
        </authorList>
    </citation>
    <scope>NUCLEOTIDE SEQUENCE [LARGE SCALE GENOMIC DNA]</scope>
    <source>
        <strain evidence="3">Bchr_013</strain>
    </source>
</reference>
<dbReference type="GO" id="GO:0008289">
    <property type="term" value="F:lipid binding"/>
    <property type="evidence" value="ECO:0007669"/>
    <property type="project" value="InterPro"/>
</dbReference>
<organism evidence="3 4">
    <name type="scientific">Polypterus senegalus</name>
    <name type="common">Senegal bichir</name>
    <dbReference type="NCBI Taxonomy" id="55291"/>
    <lineage>
        <taxon>Eukaryota</taxon>
        <taxon>Metazoa</taxon>
        <taxon>Chordata</taxon>
        <taxon>Craniata</taxon>
        <taxon>Vertebrata</taxon>
        <taxon>Euteleostomi</taxon>
        <taxon>Actinopterygii</taxon>
        <taxon>Polypteriformes</taxon>
        <taxon>Polypteridae</taxon>
        <taxon>Polypterus</taxon>
    </lineage>
</organism>
<dbReference type="PANTHER" id="PTHR14096:SF27">
    <property type="entry name" value="APOLIPOPROTEIN L2"/>
    <property type="match status" value="1"/>
</dbReference>
<accession>A0A8X7XA07</accession>
<gene>
    <name evidence="3" type="primary">Apol6_0</name>
    <name evidence="3" type="ORF">GTO96_0002411</name>
</gene>
<proteinExistence type="inferred from homology"/>
<dbReference type="Proteomes" id="UP000886611">
    <property type="component" value="Unassembled WGS sequence"/>
</dbReference>
<keyword evidence="4" id="KW-1185">Reference proteome</keyword>
<dbReference type="GO" id="GO:0016020">
    <property type="term" value="C:membrane"/>
    <property type="evidence" value="ECO:0007669"/>
    <property type="project" value="TreeGrafter"/>
</dbReference>